<dbReference type="InterPro" id="IPR038296">
    <property type="entry name" value="ParD_sf"/>
</dbReference>
<dbReference type="Pfam" id="PF03693">
    <property type="entry name" value="ParD_antitoxin"/>
    <property type="match status" value="1"/>
</dbReference>
<reference evidence="3 4" key="1">
    <citation type="submission" date="2019-09" db="EMBL/GenBank/DDBJ databases">
        <title>YIM 132548 draft genome.</title>
        <authorList>
            <person name="Jiang L."/>
        </authorList>
    </citation>
    <scope>NUCLEOTIDE SEQUENCE [LARGE SCALE GENOMIC DNA]</scope>
    <source>
        <strain evidence="3 4">YIM 132548</strain>
    </source>
</reference>
<keyword evidence="4" id="KW-1185">Reference proteome</keyword>
<dbReference type="NCBIfam" id="TIGR02606">
    <property type="entry name" value="antidote_CC2985"/>
    <property type="match status" value="1"/>
</dbReference>
<accession>A0A6N6MMR3</accession>
<comment type="caution">
    <text evidence="3">The sequence shown here is derived from an EMBL/GenBank/DDBJ whole genome shotgun (WGS) entry which is preliminary data.</text>
</comment>
<dbReference type="EMBL" id="VZZJ01000013">
    <property type="protein sequence ID" value="KAB1072514.1"/>
    <property type="molecule type" value="Genomic_DNA"/>
</dbReference>
<evidence type="ECO:0000313" key="3">
    <source>
        <dbReference type="EMBL" id="KAB1072514.1"/>
    </source>
</evidence>
<feature type="region of interest" description="Disordered" evidence="2">
    <location>
        <begin position="50"/>
        <end position="71"/>
    </location>
</feature>
<dbReference type="Proteomes" id="UP000441523">
    <property type="component" value="Unassembled WGS sequence"/>
</dbReference>
<keyword evidence="1" id="KW-1277">Toxin-antitoxin system</keyword>
<dbReference type="InterPro" id="IPR010985">
    <property type="entry name" value="Ribbon_hlx_hlx"/>
</dbReference>
<gene>
    <name evidence="3" type="ORF">F6X51_15945</name>
</gene>
<proteinExistence type="predicted"/>
<sequence length="71" mass="7513">MAAKHSQHVALTAPLARFVADQVAGGEYASASEVIRAGLRLLMEREEGRALARANRGKRRPGEAGLSQEGA</sequence>
<dbReference type="GO" id="GO:0006355">
    <property type="term" value="P:regulation of DNA-templated transcription"/>
    <property type="evidence" value="ECO:0007669"/>
    <property type="project" value="InterPro"/>
</dbReference>
<dbReference type="InterPro" id="IPR022789">
    <property type="entry name" value="ParD"/>
</dbReference>
<dbReference type="AlphaFoldDB" id="A0A6N6MMR3"/>
<protein>
    <submittedName>
        <fullName evidence="3">Type II toxin-antitoxin system ParD family antitoxin</fullName>
    </submittedName>
</protein>
<dbReference type="Gene3D" id="6.10.10.120">
    <property type="entry name" value="Antitoxin ParD1-like"/>
    <property type="match status" value="1"/>
</dbReference>
<evidence type="ECO:0000313" key="4">
    <source>
        <dbReference type="Proteomes" id="UP000441523"/>
    </source>
</evidence>
<organism evidence="3 4">
    <name type="scientific">Methylobacterium planeticum</name>
    <dbReference type="NCBI Taxonomy" id="2615211"/>
    <lineage>
        <taxon>Bacteria</taxon>
        <taxon>Pseudomonadati</taxon>
        <taxon>Pseudomonadota</taxon>
        <taxon>Alphaproteobacteria</taxon>
        <taxon>Hyphomicrobiales</taxon>
        <taxon>Methylobacteriaceae</taxon>
        <taxon>Methylobacterium</taxon>
    </lineage>
</organism>
<evidence type="ECO:0000256" key="1">
    <source>
        <dbReference type="ARBA" id="ARBA00022649"/>
    </source>
</evidence>
<dbReference type="SUPFAM" id="SSF47598">
    <property type="entry name" value="Ribbon-helix-helix"/>
    <property type="match status" value="1"/>
</dbReference>
<name>A0A6N6MMR3_9HYPH</name>
<evidence type="ECO:0000256" key="2">
    <source>
        <dbReference type="SAM" id="MobiDB-lite"/>
    </source>
</evidence>